<evidence type="ECO:0000313" key="1">
    <source>
        <dbReference type="EMBL" id="KAB8191937.1"/>
    </source>
</evidence>
<dbReference type="AlphaFoldDB" id="A0A5C4W4E9"/>
<reference evidence="1 2" key="1">
    <citation type="submission" date="2019-10" db="EMBL/GenBank/DDBJ databases">
        <title>Nonomuraea sp. nov., isolated from Phyllanthus amarus.</title>
        <authorList>
            <person name="Klykleung N."/>
            <person name="Tanasupawat S."/>
        </authorList>
    </citation>
    <scope>NUCLEOTIDE SEQUENCE [LARGE SCALE GENOMIC DNA]</scope>
    <source>
        <strain evidence="1 2">PA1-10</strain>
    </source>
</reference>
<dbReference type="EMBL" id="VDLX02000011">
    <property type="protein sequence ID" value="KAB8191937.1"/>
    <property type="molecule type" value="Genomic_DNA"/>
</dbReference>
<organism evidence="1 2">
    <name type="scientific">Nonomuraea phyllanthi</name>
    <dbReference type="NCBI Taxonomy" id="2219224"/>
    <lineage>
        <taxon>Bacteria</taxon>
        <taxon>Bacillati</taxon>
        <taxon>Actinomycetota</taxon>
        <taxon>Actinomycetes</taxon>
        <taxon>Streptosporangiales</taxon>
        <taxon>Streptosporangiaceae</taxon>
        <taxon>Nonomuraea</taxon>
    </lineage>
</organism>
<name>A0A5C4W4E9_9ACTN</name>
<protein>
    <submittedName>
        <fullName evidence="1">Uncharacterized protein</fullName>
    </submittedName>
</protein>
<dbReference type="Proteomes" id="UP000312512">
    <property type="component" value="Unassembled WGS sequence"/>
</dbReference>
<keyword evidence="2" id="KW-1185">Reference proteome</keyword>
<gene>
    <name evidence="1" type="ORF">FH608_028755</name>
</gene>
<sequence length="64" mass="7114">MLPDEVEDCPRCSPKMVIETLAIAQSPVAASDLDRHRADGDLARVQYLINRYELMPADGSDRVV</sequence>
<proteinExistence type="predicted"/>
<dbReference type="RefSeq" id="WP_139633738.1">
    <property type="nucleotide sequence ID" value="NZ_VDLX02000011.1"/>
</dbReference>
<comment type="caution">
    <text evidence="1">The sequence shown here is derived from an EMBL/GenBank/DDBJ whole genome shotgun (WGS) entry which is preliminary data.</text>
</comment>
<evidence type="ECO:0000313" key="2">
    <source>
        <dbReference type="Proteomes" id="UP000312512"/>
    </source>
</evidence>
<accession>A0A5C4W4E9</accession>